<evidence type="ECO:0000256" key="10">
    <source>
        <dbReference type="ARBA" id="ARBA00023267"/>
    </source>
</evidence>
<dbReference type="FunFam" id="3.90.226.10:FF:000010">
    <property type="entry name" value="acetyl-CoA carboxylase isoform X2"/>
    <property type="match status" value="1"/>
</dbReference>
<evidence type="ECO:0000313" key="19">
    <source>
        <dbReference type="EMBL" id="EEC43127.1"/>
    </source>
</evidence>
<dbReference type="PANTHER" id="PTHR45728:SF3">
    <property type="entry name" value="ACETYL-COA CARBOXYLASE"/>
    <property type="match status" value="1"/>
</dbReference>
<dbReference type="PROSITE" id="PS50979">
    <property type="entry name" value="BC"/>
    <property type="match status" value="1"/>
</dbReference>
<dbReference type="InterPro" id="IPR034733">
    <property type="entry name" value="AcCoA_carboxyl_beta"/>
</dbReference>
<dbReference type="InterPro" id="IPR049074">
    <property type="entry name" value="ACCA_BT"/>
</dbReference>
<dbReference type="PROSITE" id="PS50975">
    <property type="entry name" value="ATP_GRASP"/>
    <property type="match status" value="1"/>
</dbReference>
<evidence type="ECO:0000256" key="14">
    <source>
        <dbReference type="PROSITE-ProRule" id="PRU00409"/>
    </source>
</evidence>
<keyword evidence="9" id="KW-0275">Fatty acid biosynthesis</keyword>
<dbReference type="GO" id="GO:0005524">
    <property type="term" value="F:ATP binding"/>
    <property type="evidence" value="ECO:0007669"/>
    <property type="project" value="UniProtKB-UniRule"/>
</dbReference>
<keyword evidence="4" id="KW-0436">Ligase</keyword>
<keyword evidence="6" id="KW-0276">Fatty acid metabolism</keyword>
<comment type="catalytic activity">
    <reaction evidence="13">
        <text>N(6)-biotinyl-L-lysyl-[protein] + hydrogencarbonate + ATP = N(6)-carboxybiotinyl-L-lysyl-[protein] + ADP + phosphate + H(+)</text>
        <dbReference type="Rhea" id="RHEA:13501"/>
        <dbReference type="Rhea" id="RHEA-COMP:10505"/>
        <dbReference type="Rhea" id="RHEA-COMP:10506"/>
        <dbReference type="ChEBI" id="CHEBI:15378"/>
        <dbReference type="ChEBI" id="CHEBI:17544"/>
        <dbReference type="ChEBI" id="CHEBI:30616"/>
        <dbReference type="ChEBI" id="CHEBI:43474"/>
        <dbReference type="ChEBI" id="CHEBI:83144"/>
        <dbReference type="ChEBI" id="CHEBI:83145"/>
        <dbReference type="ChEBI" id="CHEBI:456216"/>
        <dbReference type="EC" id="6.3.4.14"/>
    </reaction>
</comment>
<dbReference type="Pfam" id="PF02786">
    <property type="entry name" value="CPSase_L_D2"/>
    <property type="match status" value="1"/>
</dbReference>
<dbReference type="FunFam" id="2.40.50.100:FF:000005">
    <property type="entry name" value="Acetyl-CoA carboxylase 1"/>
    <property type="match status" value="1"/>
</dbReference>
<evidence type="ECO:0000256" key="9">
    <source>
        <dbReference type="ARBA" id="ARBA00023160"/>
    </source>
</evidence>
<dbReference type="SUPFAM" id="SSF56059">
    <property type="entry name" value="Glutathione synthetase ATP-binding domain-like"/>
    <property type="match status" value="1"/>
</dbReference>
<dbReference type="EMBL" id="CM000632">
    <property type="protein sequence ID" value="EEC43127.1"/>
    <property type="molecule type" value="Genomic_DNA"/>
</dbReference>
<feature type="domain" description="CoA carboxyltransferase N-terminal" evidence="17">
    <location>
        <begin position="1513"/>
        <end position="1846"/>
    </location>
</feature>
<dbReference type="GeneID" id="7199234"/>
<name>B7GEB5_PHATC</name>
<proteinExistence type="predicted"/>
<dbReference type="InterPro" id="IPR013815">
    <property type="entry name" value="ATP_grasp_subdomain_1"/>
</dbReference>
<dbReference type="SMR" id="B7GEB5"/>
<dbReference type="eggNOG" id="KOG0368">
    <property type="taxonomic scope" value="Eukaryota"/>
</dbReference>
<evidence type="ECO:0000256" key="12">
    <source>
        <dbReference type="ARBA" id="ARBA00048065"/>
    </source>
</evidence>
<dbReference type="InterPro" id="IPR011764">
    <property type="entry name" value="Biotin_carboxylation_dom"/>
</dbReference>
<dbReference type="PaxDb" id="2850-Phatr55209"/>
<protein>
    <submittedName>
        <fullName evidence="19">Biotin carboxylase</fullName>
    </submittedName>
</protein>
<dbReference type="Gene3D" id="3.30.1490.20">
    <property type="entry name" value="ATP-grasp fold, A domain"/>
    <property type="match status" value="1"/>
</dbReference>
<dbReference type="CDD" id="cd06850">
    <property type="entry name" value="biotinyl_domain"/>
    <property type="match status" value="1"/>
</dbReference>
<dbReference type="PROSITE" id="PS00866">
    <property type="entry name" value="CPSASE_1"/>
    <property type="match status" value="1"/>
</dbReference>
<feature type="domain" description="ATP-grasp" evidence="15">
    <location>
        <begin position="189"/>
        <end position="383"/>
    </location>
</feature>
<dbReference type="GO" id="GO:0046872">
    <property type="term" value="F:metal ion binding"/>
    <property type="evidence" value="ECO:0007669"/>
    <property type="project" value="InterPro"/>
</dbReference>
<dbReference type="UniPathway" id="UPA00655">
    <property type="reaction ID" value="UER00711"/>
</dbReference>
<dbReference type="GO" id="GO:0004075">
    <property type="term" value="F:biotin carboxylase activity"/>
    <property type="evidence" value="ECO:0007669"/>
    <property type="project" value="UniProtKB-EC"/>
</dbReference>
<keyword evidence="8" id="KW-0443">Lipid metabolism</keyword>
<dbReference type="InParanoid" id="B7GEB5"/>
<dbReference type="Pfam" id="PF01039">
    <property type="entry name" value="Carboxyl_trans"/>
    <property type="match status" value="1"/>
</dbReference>
<dbReference type="SMART" id="SM00878">
    <property type="entry name" value="Biotin_carb_C"/>
    <property type="match status" value="1"/>
</dbReference>
<dbReference type="PROSITE" id="PS00188">
    <property type="entry name" value="BIOTIN"/>
    <property type="match status" value="1"/>
</dbReference>
<gene>
    <name evidence="19" type="primary">ACC2</name>
    <name evidence="19" type="ORF">PHATRDRAFT_55209</name>
</gene>
<dbReference type="InterPro" id="IPR011761">
    <property type="entry name" value="ATP-grasp"/>
</dbReference>
<comment type="catalytic activity">
    <reaction evidence="12">
        <text>hydrogencarbonate + acetyl-CoA + ATP = malonyl-CoA + ADP + phosphate + H(+)</text>
        <dbReference type="Rhea" id="RHEA:11308"/>
        <dbReference type="ChEBI" id="CHEBI:15378"/>
        <dbReference type="ChEBI" id="CHEBI:17544"/>
        <dbReference type="ChEBI" id="CHEBI:30616"/>
        <dbReference type="ChEBI" id="CHEBI:43474"/>
        <dbReference type="ChEBI" id="CHEBI:57288"/>
        <dbReference type="ChEBI" id="CHEBI:57384"/>
        <dbReference type="ChEBI" id="CHEBI:456216"/>
        <dbReference type="EC" id="6.4.1.2"/>
    </reaction>
</comment>
<evidence type="ECO:0000256" key="7">
    <source>
        <dbReference type="ARBA" id="ARBA00022840"/>
    </source>
</evidence>
<dbReference type="InterPro" id="IPR049076">
    <property type="entry name" value="ACCA"/>
</dbReference>
<sequence length="2282" mass="249836">MPYTRTADGAGGIAQETHRRFATVQDYIQLLGGPRARVISKILIANNGNAAVKCIRSLRRWSYETFGDSKALTFVVMATPEDLRSNAEYIRAGDVIVDVPGGPNHSNYANVSLIVEIARLHAVHAVWAGWGHASENPTLPNTLESCGIKFIGPAGPPMQALGDKIGSTIIAQSAGVPCIAWNGSDIQASYNVKEGSLPSWALEQAGVQSATQASEAAAKIGFPVMIKASEGGGGKGIRKVLHADDVATAYRQVCGEVPGSPIFLMKLAQKARHLEVQLLADEYGHALALNGRDCSVQRRHQKIIEEGPPVAAAPDVWKQMEASAVALAKAVSYANAGTVEYLYEEDTQKFYFLELNPRLQVEHPVTEMITHVNLPACQLQVAMGLPLSHIPEIRQRYGRKRFDDALDEIDFDNVSAQPTHGHCMAVRITAENAEAGFQPTSGTLQELNFRSTPNVWGYFSMDSSGAIHEFADSQFGHLFASGSDREQARRNMVLALKELSIRGDISTTVDYISKLIELEDFVSNHIDTAWLDGIIQNKVLSDTEACKTDVAIQTLHDHVHVILGATVQAYNCAQDATTEYVELLEKGQLPPRSLLKLSREVELILNNVKYVLRTVQTGPHTFSMGLTTDRENRVVETHVRVLSDGGYLIDVDGTSHVVYLTRKADSAHGMRITTNSGATIAFSPDYDPTSLRTDVAGKLVKQLVPDQAHVKKGEAYAEMEVMKMFLPLKVEEAGTISWHANEGASLTAGDILGTLALDNPENVATVSVFEGDLQVTGWGQSIARNTTSSSNGSTSNNGTRNAHLVLRKAVQALHRATDGYILLPETIDAAMADLMQAVADPFLPVLEIREQLSVLSSRLPATLLRSISTMVREYENPALASHVSSISDTSARATFEALITPLREAVLPYNRGKASGVPGAQRAVDSFLIALEKWTANERWFCDGKSYADAVEELRQGHKNDPGYILSVCRAHEQLQTTSKLVTSIMTAIGVGSKINPTGGAGTESVILHAESAISEIGSMGSNDLYREVALKARKLLMQESLPSLELRKGRFVAAASHVATADGANLSSTVTDLLADQTPMVDLLFPLLKSSSSGLESVGLAEIFVRRMYRSFSMKDIIRDGERRSFKFAFMEKQAEGAVSNLSTVASLMDLKRVVSSGSLMETNDEPSESGGVIPVKQGIPADTLRIGVCMVVDNVSDVADADTIQNVSSQFVANSGSDPVNVLYFIVLNSDIGLDEASHQEIAKKCELILQGSHALLEQAGVRGVTFVMNQHYDEFEEYRAPAMFTFRFPAYKEIALYRGIDPVRAPQLDLNRVAANFDIRGLGSHNSATGQAHLYEAVPKKAALASDHKASKAARVFVRSLGFVTDMNQTSFDRILVDTLNAFDLCSVKSRMDNHVFINVASDFEKTVLDPVTVEHVVAGILKKHGERITTMGIVEVEIRIVCRLSSESHPIALRLVSSNPTGYVHVMSTYVEAADDSSDERKFKLIGNTKATLASTSDSSWEGVNVEAPYPLTRPFDAQRKTALRASDTLYCYDLPALFEAAVEQQWLEASEKGSSEKWTMNDYFDGMLELSHIRRGAGMNDVGMVAWLVELKTVEYPNGREIVLLSNDITHKAGSFGTREDVVFKMASEYARQRQIPRLYVAANAGARIGLAEGVKKLFKVAFKDPAKPESGFDFLYLAQADYDSLTKEKKLVNVEPMSLDGETVYRIVDVIGSEPDLGVENLKGSGLIAGETSIAYEDIFTMTVVLGRTVGIGAYLVRLGQRTIQRKTESPIILTGFQALNKLMGVDVYSTHDQLGGPSIMHSNGISHMVEADHFRAIKSAVKWLSYVPSTRRGLLPISDIRGVDDIERPIGYIPVQGVPYDPRFLLTGGADDQGTWQSGFFDKGSFTETMAGWAKAVVVGRARLGGIPMGVIVTENRMVETIKPADPADLTASETVVREAGGVWFPNSAFKTATAIKDFRTEDLPLIVFANWRGFSGGQRDMFDEVLKYGSQIVDAFVAYEQPVFVFIPPFAEIRGGAWVVLDATINANCMEMYATKGSSRGGVLEANGTASVKYRTKDLIATMHRLDEKLKALDIQLEECVDDSARIDVEAVIVKRQNQLLPVYEQISVRFCELHDTPGRMKAVGVIKQDVEWREARSFFYWRLRRKLAEFELRRKIIDAARVGRAVNVLKPTEASLLIQKWFLESSGKSEDCWEDDATMLSWMAEQSSSLELKVMEYSKACVTREIVNVILGGGTTTAIGAAGIVEGLRLSMDQMTTEEKEIFRQNLQRALKL</sequence>
<dbReference type="RefSeq" id="XP_002185458.1">
    <property type="nucleotide sequence ID" value="XM_002185422.1"/>
</dbReference>
<evidence type="ECO:0000256" key="1">
    <source>
        <dbReference type="ARBA" id="ARBA00001953"/>
    </source>
</evidence>
<evidence type="ECO:0000256" key="6">
    <source>
        <dbReference type="ARBA" id="ARBA00022832"/>
    </source>
</evidence>
<dbReference type="Gene3D" id="2.40.50.100">
    <property type="match status" value="1"/>
</dbReference>
<dbReference type="InterPro" id="IPR005482">
    <property type="entry name" value="Biotin_COase_C"/>
</dbReference>
<organism evidence="19 20">
    <name type="scientific">Phaeodactylum tricornutum (strain CCAP 1055/1)</name>
    <dbReference type="NCBI Taxonomy" id="556484"/>
    <lineage>
        <taxon>Eukaryota</taxon>
        <taxon>Sar</taxon>
        <taxon>Stramenopiles</taxon>
        <taxon>Ochrophyta</taxon>
        <taxon>Bacillariophyta</taxon>
        <taxon>Bacillariophyceae</taxon>
        <taxon>Bacillariophycidae</taxon>
        <taxon>Naviculales</taxon>
        <taxon>Phaeodactylaceae</taxon>
        <taxon>Phaeodactylum</taxon>
    </lineage>
</organism>
<keyword evidence="7 14" id="KW-0067">ATP-binding</keyword>
<dbReference type="Gene3D" id="3.40.50.20">
    <property type="match status" value="1"/>
</dbReference>
<dbReference type="FunCoup" id="B7GEB5">
    <property type="interactions" value="82"/>
</dbReference>
<keyword evidence="5 14" id="KW-0547">Nucleotide-binding</keyword>
<evidence type="ECO:0000259" key="15">
    <source>
        <dbReference type="PROSITE" id="PS50975"/>
    </source>
</evidence>
<evidence type="ECO:0000256" key="2">
    <source>
        <dbReference type="ARBA" id="ARBA00004956"/>
    </source>
</evidence>
<dbReference type="Gene3D" id="3.30.470.20">
    <property type="entry name" value="ATP-grasp fold, B domain"/>
    <property type="match status" value="1"/>
</dbReference>
<dbReference type="Pfam" id="PF21385">
    <property type="entry name" value="ACCA_BT"/>
    <property type="match status" value="1"/>
</dbReference>
<evidence type="ECO:0000313" key="20">
    <source>
        <dbReference type="Proteomes" id="UP000000759"/>
    </source>
</evidence>
<keyword evidence="10" id="KW-0092">Biotin</keyword>
<dbReference type="InterPro" id="IPR013537">
    <property type="entry name" value="AcCoA_COase_cen"/>
</dbReference>
<comment type="pathway">
    <text evidence="2">Lipid metabolism; malonyl-CoA biosynthesis; malonyl-CoA from acetyl-CoA: step 1/1.</text>
</comment>
<dbReference type="PANTHER" id="PTHR45728">
    <property type="entry name" value="ACETYL-COA CARBOXYLASE, ISOFORM A"/>
    <property type="match status" value="1"/>
</dbReference>
<evidence type="ECO:0000256" key="8">
    <source>
        <dbReference type="ARBA" id="ARBA00023098"/>
    </source>
</evidence>
<dbReference type="InterPro" id="IPR005481">
    <property type="entry name" value="BC-like_N"/>
</dbReference>
<dbReference type="PROSITE" id="PS00867">
    <property type="entry name" value="CPSASE_2"/>
    <property type="match status" value="1"/>
</dbReference>
<dbReference type="PROSITE" id="PS50980">
    <property type="entry name" value="COA_CT_NTER"/>
    <property type="match status" value="1"/>
</dbReference>
<keyword evidence="11" id="KW-0511">Multifunctional enzyme</keyword>
<dbReference type="SUPFAM" id="SSF51230">
    <property type="entry name" value="Single hybrid motif"/>
    <property type="match status" value="1"/>
</dbReference>
<dbReference type="GO" id="GO:0006633">
    <property type="term" value="P:fatty acid biosynthetic process"/>
    <property type="evidence" value="ECO:0007669"/>
    <property type="project" value="UniProtKB-KW"/>
</dbReference>
<dbReference type="GO" id="GO:2001295">
    <property type="term" value="P:malonyl-CoA biosynthetic process"/>
    <property type="evidence" value="ECO:0007669"/>
    <property type="project" value="UniProtKB-UniPathway"/>
</dbReference>
<dbReference type="STRING" id="556484.B7GEB5"/>
<dbReference type="Proteomes" id="UP000000759">
    <property type="component" value="Chromosome 30"/>
</dbReference>
<dbReference type="InterPro" id="IPR011763">
    <property type="entry name" value="COA_CT_C"/>
</dbReference>
<dbReference type="InterPro" id="IPR005479">
    <property type="entry name" value="CPAse_ATP-bd"/>
</dbReference>
<keyword evidence="3" id="KW-0444">Lipid biosynthesis</keyword>
<dbReference type="SUPFAM" id="SSF51246">
    <property type="entry name" value="Rudiment single hybrid motif"/>
    <property type="match status" value="1"/>
</dbReference>
<accession>B7GEB5</accession>
<dbReference type="Gene3D" id="2.40.460.10">
    <property type="entry name" value="Biotin dependent carboxylase carboxyltransferase"/>
    <property type="match status" value="1"/>
</dbReference>
<dbReference type="Gene3D" id="3.90.1770.10">
    <property type="entry name" value="PreATP-grasp domain"/>
    <property type="match status" value="1"/>
</dbReference>
<dbReference type="InterPro" id="IPR000089">
    <property type="entry name" value="Biotin_lipoyl"/>
</dbReference>
<dbReference type="Pfam" id="PF02785">
    <property type="entry name" value="Biotin_carb_C"/>
    <property type="match status" value="1"/>
</dbReference>
<reference evidence="20" key="2">
    <citation type="submission" date="2008-08" db="EMBL/GenBank/DDBJ databases">
        <authorList>
            <consortium name="Diatom Consortium"/>
            <person name="Grigoriev I."/>
            <person name="Grimwood J."/>
            <person name="Kuo A."/>
            <person name="Otillar R.P."/>
            <person name="Salamov A."/>
            <person name="Detter J.C."/>
            <person name="Lindquist E."/>
            <person name="Shapiro H."/>
            <person name="Lucas S."/>
            <person name="Glavina del Rio T."/>
            <person name="Pitluck S."/>
            <person name="Rokhsar D."/>
            <person name="Bowler C."/>
        </authorList>
    </citation>
    <scope>GENOME REANNOTATION</scope>
    <source>
        <strain evidence="20">CCAP 1055/1</strain>
    </source>
</reference>
<dbReference type="InterPro" id="IPR011054">
    <property type="entry name" value="Rudment_hybrid_motif"/>
</dbReference>
<dbReference type="InterPro" id="IPR011762">
    <property type="entry name" value="COA_CT_N"/>
</dbReference>
<feature type="domain" description="CoA carboxyltransferase C-terminal" evidence="18">
    <location>
        <begin position="1852"/>
        <end position="2167"/>
    </location>
</feature>
<dbReference type="InterPro" id="IPR016185">
    <property type="entry name" value="PreATP-grasp_dom_sf"/>
</dbReference>
<dbReference type="Pfam" id="PF00289">
    <property type="entry name" value="Biotin_carb_N"/>
    <property type="match status" value="1"/>
</dbReference>
<dbReference type="GO" id="GO:0003989">
    <property type="term" value="F:acetyl-CoA carboxylase activity"/>
    <property type="evidence" value="ECO:0007669"/>
    <property type="project" value="UniProtKB-EC"/>
</dbReference>
<evidence type="ECO:0000259" key="18">
    <source>
        <dbReference type="PROSITE" id="PS50989"/>
    </source>
</evidence>
<dbReference type="Pfam" id="PF00364">
    <property type="entry name" value="Biotin_lipoyl"/>
    <property type="match status" value="1"/>
</dbReference>
<dbReference type="SUPFAM" id="SSF52440">
    <property type="entry name" value="PreATP-grasp domain"/>
    <property type="match status" value="1"/>
</dbReference>
<reference evidence="19 20" key="1">
    <citation type="journal article" date="2008" name="Nature">
        <title>The Phaeodactylum genome reveals the evolutionary history of diatom genomes.</title>
        <authorList>
            <person name="Bowler C."/>
            <person name="Allen A.E."/>
            <person name="Badger J.H."/>
            <person name="Grimwood J."/>
            <person name="Jabbari K."/>
            <person name="Kuo A."/>
            <person name="Maheswari U."/>
            <person name="Martens C."/>
            <person name="Maumus F."/>
            <person name="Otillar R.P."/>
            <person name="Rayko E."/>
            <person name="Salamov A."/>
            <person name="Vandepoele K."/>
            <person name="Beszteri B."/>
            <person name="Gruber A."/>
            <person name="Heijde M."/>
            <person name="Katinka M."/>
            <person name="Mock T."/>
            <person name="Valentin K."/>
            <person name="Verret F."/>
            <person name="Berges J.A."/>
            <person name="Brownlee C."/>
            <person name="Cadoret J.P."/>
            <person name="Chiovitti A."/>
            <person name="Choi C.J."/>
            <person name="Coesel S."/>
            <person name="De Martino A."/>
            <person name="Detter J.C."/>
            <person name="Durkin C."/>
            <person name="Falciatore A."/>
            <person name="Fournet J."/>
            <person name="Haruta M."/>
            <person name="Huysman M.J."/>
            <person name="Jenkins B.D."/>
            <person name="Jiroutova K."/>
            <person name="Jorgensen R.E."/>
            <person name="Joubert Y."/>
            <person name="Kaplan A."/>
            <person name="Kroger N."/>
            <person name="Kroth P.G."/>
            <person name="La Roche J."/>
            <person name="Lindquist E."/>
            <person name="Lommer M."/>
            <person name="Martin-Jezequel V."/>
            <person name="Lopez P.J."/>
            <person name="Lucas S."/>
            <person name="Mangogna M."/>
            <person name="McGinnis K."/>
            <person name="Medlin L.K."/>
            <person name="Montsant A."/>
            <person name="Oudot-Le Secq M.P."/>
            <person name="Napoli C."/>
            <person name="Obornik M."/>
            <person name="Parker M.S."/>
            <person name="Petit J.L."/>
            <person name="Porcel B.M."/>
            <person name="Poulsen N."/>
            <person name="Robison M."/>
            <person name="Rychlewski L."/>
            <person name="Rynearson T.A."/>
            <person name="Schmutz J."/>
            <person name="Shapiro H."/>
            <person name="Siaut M."/>
            <person name="Stanley M."/>
            <person name="Sussman M.R."/>
            <person name="Taylor A.R."/>
            <person name="Vardi A."/>
            <person name="von Dassow P."/>
            <person name="Vyverman W."/>
            <person name="Willis A."/>
            <person name="Wyrwicz L.S."/>
            <person name="Rokhsar D.S."/>
            <person name="Weissenbach J."/>
            <person name="Armbrust E.V."/>
            <person name="Green B.R."/>
            <person name="Van de Peer Y."/>
            <person name="Grigoriev I.V."/>
        </authorList>
    </citation>
    <scope>NUCLEOTIDE SEQUENCE [LARGE SCALE GENOMIC DNA]</scope>
    <source>
        <strain evidence="19 20">CCAP 1055/1</strain>
    </source>
</reference>
<dbReference type="Pfam" id="PF08326">
    <property type="entry name" value="ACC_central"/>
    <property type="match status" value="1"/>
</dbReference>
<evidence type="ECO:0000256" key="4">
    <source>
        <dbReference type="ARBA" id="ARBA00022598"/>
    </source>
</evidence>
<dbReference type="FunFam" id="3.30.1490.20:FF:000003">
    <property type="entry name" value="acetyl-CoA carboxylase isoform X1"/>
    <property type="match status" value="1"/>
</dbReference>
<dbReference type="InterPro" id="IPR029045">
    <property type="entry name" value="ClpP/crotonase-like_dom_sf"/>
</dbReference>
<dbReference type="KEGG" id="pti:PHATRDRAFT_55209"/>
<comment type="cofactor">
    <cofactor evidence="1">
        <name>biotin</name>
        <dbReference type="ChEBI" id="CHEBI:57586"/>
    </cofactor>
</comment>
<dbReference type="InterPro" id="IPR011053">
    <property type="entry name" value="Single_hybrid_motif"/>
</dbReference>
<evidence type="ECO:0000259" key="16">
    <source>
        <dbReference type="PROSITE" id="PS50979"/>
    </source>
</evidence>
<dbReference type="PROSITE" id="PS50989">
    <property type="entry name" value="COA_CT_CTER"/>
    <property type="match status" value="1"/>
</dbReference>
<evidence type="ECO:0000256" key="11">
    <source>
        <dbReference type="ARBA" id="ARBA00023268"/>
    </source>
</evidence>
<dbReference type="Gene3D" id="3.90.226.10">
    <property type="entry name" value="2-enoyl-CoA Hydratase, Chain A, domain 1"/>
    <property type="match status" value="2"/>
</dbReference>
<evidence type="ECO:0000259" key="17">
    <source>
        <dbReference type="PROSITE" id="PS50980"/>
    </source>
</evidence>
<evidence type="ECO:0000256" key="5">
    <source>
        <dbReference type="ARBA" id="ARBA00022741"/>
    </source>
</evidence>
<keyword evidence="20" id="KW-1185">Reference proteome</keyword>
<dbReference type="SUPFAM" id="SSF52096">
    <property type="entry name" value="ClpP/crotonase"/>
    <property type="match status" value="2"/>
</dbReference>
<dbReference type="InterPro" id="IPR001882">
    <property type="entry name" value="Biotin_BS"/>
</dbReference>
<feature type="domain" description="Biotin carboxylation" evidence="16">
    <location>
        <begin position="38"/>
        <end position="536"/>
    </location>
</feature>
<dbReference type="OrthoDB" id="14612at2759"/>
<evidence type="ECO:0000256" key="13">
    <source>
        <dbReference type="ARBA" id="ARBA00048600"/>
    </source>
</evidence>
<evidence type="ECO:0000256" key="3">
    <source>
        <dbReference type="ARBA" id="ARBA00022516"/>
    </source>
</evidence>